<dbReference type="AlphaFoldDB" id="A0A380T728"/>
<dbReference type="EMBL" id="UIDD01000015">
    <property type="protein sequence ID" value="SUQ66027.1"/>
    <property type="molecule type" value="Genomic_DNA"/>
</dbReference>
<reference evidence="3" key="1">
    <citation type="submission" date="2018-07" db="EMBL/GenBank/DDBJ databases">
        <authorList>
            <person name="Blom J."/>
        </authorList>
    </citation>
    <scope>NUCLEOTIDE SEQUENCE [LARGE SCALE GENOMIC DNA]</scope>
    <source>
        <strain evidence="3">CCOS 864</strain>
    </source>
</reference>
<evidence type="ECO:0000313" key="2">
    <source>
        <dbReference type="EMBL" id="SUQ66027.1"/>
    </source>
</evidence>
<keyword evidence="1" id="KW-0812">Transmembrane</keyword>
<evidence type="ECO:0000256" key="1">
    <source>
        <dbReference type="SAM" id="Phobius"/>
    </source>
</evidence>
<gene>
    <name evidence="2" type="ORF">CCOS864_05507</name>
</gene>
<name>A0A380T728_9PSED</name>
<keyword evidence="3" id="KW-1185">Reference proteome</keyword>
<feature type="transmembrane region" description="Helical" evidence="1">
    <location>
        <begin position="316"/>
        <end position="337"/>
    </location>
</feature>
<protein>
    <submittedName>
        <fullName evidence="2">Uncharacterized protein</fullName>
    </submittedName>
</protein>
<dbReference type="RefSeq" id="WP_115089632.1">
    <property type="nucleotide sequence ID" value="NZ_UIDD01000015.1"/>
</dbReference>
<dbReference type="Proteomes" id="UP000255177">
    <property type="component" value="Unassembled WGS sequence"/>
</dbReference>
<keyword evidence="1" id="KW-0472">Membrane</keyword>
<evidence type="ECO:0000313" key="3">
    <source>
        <dbReference type="Proteomes" id="UP000255177"/>
    </source>
</evidence>
<feature type="transmembrane region" description="Helical" evidence="1">
    <location>
        <begin position="284"/>
        <end position="310"/>
    </location>
</feature>
<proteinExistence type="predicted"/>
<keyword evidence="1" id="KW-1133">Transmembrane helix</keyword>
<organism evidence="2 3">
    <name type="scientific">Pseudomonas wadenswilerensis</name>
    <dbReference type="NCBI Taxonomy" id="1785161"/>
    <lineage>
        <taxon>Bacteria</taxon>
        <taxon>Pseudomonadati</taxon>
        <taxon>Pseudomonadota</taxon>
        <taxon>Gammaproteobacteria</taxon>
        <taxon>Pseudomonadales</taxon>
        <taxon>Pseudomonadaceae</taxon>
        <taxon>Pseudomonas</taxon>
    </lineage>
</organism>
<sequence length="354" mass="37178">MTRTPSAVFPPPPAMTATSGTLQPGFYIVPHSMTGAQVLALLTAQQGPQLIARLQRLNPTFASGFKAGEIFVVGDPDITSACTREEAELMTAAAQVRESLAALSAEEANFMMRHQAEIAGLSAGASQAMGVGKDMLEKGLRQVEATLRSIEQLHQREFSRSGRLNSPDFFNARRRLYLQLDAQLKSAFLNKRLNLGSYDSLRKNLGISTRSLVHHWSRAGGAGQIPGYATHLDQVAKTAKYLKYGGYVGIGLGGTASWLTVRDACRVGETDECKRIRFTASGSFAGGLIGGAFGAKAGIATAAAVCGVFAVASAGLGVPVCGIVLVGGGSLIGGLGLSKGGELMGDLIYDWTRP</sequence>
<accession>A0A380T728</accession>